<evidence type="ECO:0000313" key="1">
    <source>
        <dbReference type="EMBL" id="QNQ08876.1"/>
    </source>
</evidence>
<dbReference type="EMBL" id="CP061038">
    <property type="protein sequence ID" value="QNQ08876.1"/>
    <property type="molecule type" value="Genomic_DNA"/>
</dbReference>
<organism evidence="1 2">
    <name type="scientific">Sphingomonas alpina</name>
    <dbReference type="NCBI Taxonomy" id="653931"/>
    <lineage>
        <taxon>Bacteria</taxon>
        <taxon>Pseudomonadati</taxon>
        <taxon>Pseudomonadota</taxon>
        <taxon>Alphaproteobacteria</taxon>
        <taxon>Sphingomonadales</taxon>
        <taxon>Sphingomonadaceae</taxon>
        <taxon>Sphingomonas</taxon>
    </lineage>
</organism>
<sequence>MAVNVIIDMTLKVDQPDSTSLPIMAASSRTGRHDIPPRSFALLENKDWFRACCSGAEQQSSMLFCAVPMLLLNNSTDRVQAVENRSVILAENPT</sequence>
<name>A0A7H0LGS3_9SPHN</name>
<keyword evidence="2" id="KW-1185">Reference proteome</keyword>
<dbReference type="AlphaFoldDB" id="A0A7H0LGS3"/>
<gene>
    <name evidence="1" type="ORF">H3Z74_19520</name>
</gene>
<accession>A0A7H0LGS3</accession>
<dbReference type="Proteomes" id="UP000516148">
    <property type="component" value="Chromosome"/>
</dbReference>
<dbReference type="RefSeq" id="WP_187761202.1">
    <property type="nucleotide sequence ID" value="NZ_CP061038.1"/>
</dbReference>
<dbReference type="KEGG" id="spap:H3Z74_19520"/>
<reference evidence="1 2" key="1">
    <citation type="submission" date="2020-09" db="EMBL/GenBank/DDBJ databases">
        <title>Sphingomonas sp., a new species isolated from pork steak.</title>
        <authorList>
            <person name="Heidler von Heilborn D."/>
        </authorList>
    </citation>
    <scope>NUCLEOTIDE SEQUENCE [LARGE SCALE GENOMIC DNA]</scope>
    <source>
        <strain evidence="2">S8-3T</strain>
    </source>
</reference>
<protein>
    <submittedName>
        <fullName evidence="1">Uncharacterized protein</fullName>
    </submittedName>
</protein>
<proteinExistence type="predicted"/>
<evidence type="ECO:0000313" key="2">
    <source>
        <dbReference type="Proteomes" id="UP000516148"/>
    </source>
</evidence>